<accession>W8VZ96</accession>
<evidence type="ECO:0000259" key="1">
    <source>
        <dbReference type="Pfam" id="PF11827"/>
    </source>
</evidence>
<name>W8VZ96_9FLAO</name>
<protein>
    <submittedName>
        <fullName evidence="2">Probable Co/Zn/Cd efflux system membrane fusion protein</fullName>
    </submittedName>
</protein>
<keyword evidence="3" id="KW-1185">Reference proteome</keyword>
<sequence>MKTSIKITTALFATLSIFSCKNVETDATATDADEITVEETATDMASLEFNNEATKEMFQHYVHIKTALVNSDLDEAKSGAQMLIKASTNEEVTNALTAIATANDIETQRTAFSTLTTTLTPIIENDITSGEIYQQFCPMAFNNAGGYWLSKEEEIRNPYYGDRMLKCGRVAQTIK</sequence>
<dbReference type="EMBL" id="AP014548">
    <property type="protein sequence ID" value="BAO54191.1"/>
    <property type="molecule type" value="Genomic_DNA"/>
</dbReference>
<dbReference type="HOGENOM" id="CLU_101306_0_0_10"/>
<dbReference type="OrthoDB" id="5513217at2"/>
<dbReference type="KEGG" id="nmf:NMS_0182"/>
<proteinExistence type="predicted"/>
<feature type="domain" description="DUF3347" evidence="1">
    <location>
        <begin position="58"/>
        <end position="125"/>
    </location>
</feature>
<evidence type="ECO:0000313" key="2">
    <source>
        <dbReference type="EMBL" id="BAO54191.1"/>
    </source>
</evidence>
<reference evidence="2 3" key="1">
    <citation type="journal article" date="2014" name="Proc. Natl. Acad. Sci. U.S.A.">
        <title>Functional characterization of flavobacteria rhodopsins reveals a unique class of light-driven chloride pump in bacteria.</title>
        <authorList>
            <person name="Yoshizawa S."/>
            <person name="Kumagai Y."/>
            <person name="Kim H."/>
            <person name="Ogura Y."/>
            <person name="Hayashi T."/>
            <person name="Iwasaki W."/>
            <person name="DeLong E.F."/>
            <person name="Kogure K."/>
        </authorList>
    </citation>
    <scope>NUCLEOTIDE SEQUENCE [LARGE SCALE GENOMIC DNA]</scope>
    <source>
        <strain evidence="2 3">S1-08</strain>
    </source>
</reference>
<dbReference type="Proteomes" id="UP000031760">
    <property type="component" value="Chromosome"/>
</dbReference>
<evidence type="ECO:0000313" key="3">
    <source>
        <dbReference type="Proteomes" id="UP000031760"/>
    </source>
</evidence>
<dbReference type="AlphaFoldDB" id="W8VZ96"/>
<gene>
    <name evidence="2" type="ORF">NMS_0182</name>
</gene>
<dbReference type="InterPro" id="IPR021782">
    <property type="entry name" value="DUF3347"/>
</dbReference>
<dbReference type="STRING" id="1454201.NMS_0182"/>
<organism evidence="2 3">
    <name type="scientific">Nonlabens marinus S1-08</name>
    <dbReference type="NCBI Taxonomy" id="1454201"/>
    <lineage>
        <taxon>Bacteria</taxon>
        <taxon>Pseudomonadati</taxon>
        <taxon>Bacteroidota</taxon>
        <taxon>Flavobacteriia</taxon>
        <taxon>Flavobacteriales</taxon>
        <taxon>Flavobacteriaceae</taxon>
        <taxon>Nonlabens</taxon>
    </lineage>
</organism>
<dbReference type="PROSITE" id="PS51257">
    <property type="entry name" value="PROKAR_LIPOPROTEIN"/>
    <property type="match status" value="1"/>
</dbReference>
<dbReference type="Pfam" id="PF11827">
    <property type="entry name" value="DUF3347"/>
    <property type="match status" value="1"/>
</dbReference>
<dbReference type="RefSeq" id="WP_052476626.1">
    <property type="nucleotide sequence ID" value="NZ_AP014548.1"/>
</dbReference>